<sequence>MKSEGSEVIGFEWGPNRDVSLRVELLEASRYLIYGMLFINKLFELNIDEQLKDFDHQYKKLDALAIERS</sequence>
<keyword evidence="2" id="KW-1185">Reference proteome</keyword>
<protein>
    <submittedName>
        <fullName evidence="1">Uncharacterized protein</fullName>
    </submittedName>
</protein>
<evidence type="ECO:0000313" key="2">
    <source>
        <dbReference type="Proteomes" id="UP001302494"/>
    </source>
</evidence>
<organism evidence="1 2">
    <name type="scientific">Candidatus Nitrospira neomarina</name>
    <dbReference type="NCBI Taxonomy" id="3020899"/>
    <lineage>
        <taxon>Bacteria</taxon>
        <taxon>Pseudomonadati</taxon>
        <taxon>Nitrospirota</taxon>
        <taxon>Nitrospiria</taxon>
        <taxon>Nitrospirales</taxon>
        <taxon>Nitrospiraceae</taxon>
        <taxon>Nitrospira</taxon>
    </lineage>
</organism>
<dbReference type="AlphaFoldDB" id="A0AA96K1V1"/>
<proteinExistence type="predicted"/>
<dbReference type="KEGG" id="nneo:PQG83_14875"/>
<evidence type="ECO:0000313" key="1">
    <source>
        <dbReference type="EMBL" id="WNM61034.1"/>
    </source>
</evidence>
<reference evidence="1 2" key="1">
    <citation type="submission" date="2023-01" db="EMBL/GenBank/DDBJ databases">
        <title>Cultivation and genomic characterization of new, ubiquitous marine nitrite-oxidizing bacteria from the Nitrospirales.</title>
        <authorList>
            <person name="Mueller A.J."/>
            <person name="Daebeler A."/>
            <person name="Herbold C.W."/>
            <person name="Kirkegaard R.H."/>
            <person name="Daims H."/>
        </authorList>
    </citation>
    <scope>NUCLEOTIDE SEQUENCE [LARGE SCALE GENOMIC DNA]</scope>
    <source>
        <strain evidence="1 2">DK</strain>
    </source>
</reference>
<gene>
    <name evidence="1" type="ORF">PQG83_14875</name>
</gene>
<dbReference type="Proteomes" id="UP001302494">
    <property type="component" value="Chromosome"/>
</dbReference>
<dbReference type="EMBL" id="CP116968">
    <property type="protein sequence ID" value="WNM61034.1"/>
    <property type="molecule type" value="Genomic_DNA"/>
</dbReference>
<name>A0AA96K1V1_9BACT</name>
<accession>A0AA96K1V1</accession>
<dbReference type="RefSeq" id="WP_312742602.1">
    <property type="nucleotide sequence ID" value="NZ_CP116968.1"/>
</dbReference>